<dbReference type="Pfam" id="PF00067">
    <property type="entry name" value="p450"/>
    <property type="match status" value="1"/>
</dbReference>
<dbReference type="InterPro" id="IPR017972">
    <property type="entry name" value="Cyt_P450_CS"/>
</dbReference>
<organism evidence="17 18">
    <name type="scientific">Henosepilachna vigintioctopunctata</name>
    <dbReference type="NCBI Taxonomy" id="420089"/>
    <lineage>
        <taxon>Eukaryota</taxon>
        <taxon>Metazoa</taxon>
        <taxon>Ecdysozoa</taxon>
        <taxon>Arthropoda</taxon>
        <taxon>Hexapoda</taxon>
        <taxon>Insecta</taxon>
        <taxon>Pterygota</taxon>
        <taxon>Neoptera</taxon>
        <taxon>Endopterygota</taxon>
        <taxon>Coleoptera</taxon>
        <taxon>Polyphaga</taxon>
        <taxon>Cucujiformia</taxon>
        <taxon>Coccinelloidea</taxon>
        <taxon>Coccinellidae</taxon>
        <taxon>Epilachninae</taxon>
        <taxon>Epilachnini</taxon>
        <taxon>Henosepilachna</taxon>
    </lineage>
</organism>
<name>A0AAW1U6P4_9CUCU</name>
<evidence type="ECO:0000256" key="5">
    <source>
        <dbReference type="ARBA" id="ARBA00010617"/>
    </source>
</evidence>
<evidence type="ECO:0000256" key="6">
    <source>
        <dbReference type="ARBA" id="ARBA00022617"/>
    </source>
</evidence>
<evidence type="ECO:0000256" key="13">
    <source>
        <dbReference type="ARBA" id="ARBA00023136"/>
    </source>
</evidence>
<comment type="subcellular location">
    <subcellularLocation>
        <location evidence="4">Endoplasmic reticulum membrane</location>
        <topology evidence="4">Peripheral membrane protein</topology>
    </subcellularLocation>
    <subcellularLocation>
        <location evidence="3">Microsome membrane</location>
        <topology evidence="3">Peripheral membrane protein</topology>
    </subcellularLocation>
</comment>
<evidence type="ECO:0000256" key="2">
    <source>
        <dbReference type="ARBA" id="ARBA00003690"/>
    </source>
</evidence>
<dbReference type="InterPro" id="IPR001128">
    <property type="entry name" value="Cyt_P450"/>
</dbReference>
<evidence type="ECO:0000256" key="14">
    <source>
        <dbReference type="PIRSR" id="PIRSR602401-1"/>
    </source>
</evidence>
<dbReference type="GO" id="GO:0005789">
    <property type="term" value="C:endoplasmic reticulum membrane"/>
    <property type="evidence" value="ECO:0007669"/>
    <property type="project" value="UniProtKB-SubCell"/>
</dbReference>
<reference evidence="17 18" key="1">
    <citation type="submission" date="2023-03" db="EMBL/GenBank/DDBJ databases">
        <title>Genome insight into feeding habits of ladybird beetles.</title>
        <authorList>
            <person name="Li H.-S."/>
            <person name="Huang Y.-H."/>
            <person name="Pang H."/>
        </authorList>
    </citation>
    <scope>NUCLEOTIDE SEQUENCE [LARGE SCALE GENOMIC DNA]</scope>
    <source>
        <strain evidence="17">SYSU_2023b</strain>
        <tissue evidence="17">Whole body</tissue>
    </source>
</reference>
<dbReference type="InterPro" id="IPR002401">
    <property type="entry name" value="Cyt_P450_E_grp-I"/>
</dbReference>
<feature type="signal peptide" evidence="16">
    <location>
        <begin position="1"/>
        <end position="20"/>
    </location>
</feature>
<dbReference type="InterPro" id="IPR036396">
    <property type="entry name" value="Cyt_P450_sf"/>
</dbReference>
<dbReference type="PRINTS" id="PR00463">
    <property type="entry name" value="EP450I"/>
</dbReference>
<evidence type="ECO:0000256" key="8">
    <source>
        <dbReference type="ARBA" id="ARBA00022824"/>
    </source>
</evidence>
<comment type="cofactor">
    <cofactor evidence="1 14">
        <name>heme</name>
        <dbReference type="ChEBI" id="CHEBI:30413"/>
    </cofactor>
</comment>
<keyword evidence="7 14" id="KW-0479">Metal-binding</keyword>
<keyword evidence="10 15" id="KW-0560">Oxidoreductase</keyword>
<dbReference type="PROSITE" id="PS00086">
    <property type="entry name" value="CYTOCHROME_P450"/>
    <property type="match status" value="1"/>
</dbReference>
<dbReference type="PANTHER" id="PTHR24291:SF189">
    <property type="entry name" value="CYTOCHROME P450 4C3-RELATED"/>
    <property type="match status" value="1"/>
</dbReference>
<evidence type="ECO:0000256" key="15">
    <source>
        <dbReference type="RuleBase" id="RU000461"/>
    </source>
</evidence>
<dbReference type="SUPFAM" id="SSF48264">
    <property type="entry name" value="Cytochrome P450"/>
    <property type="match status" value="1"/>
</dbReference>
<feature type="binding site" description="axial binding residue" evidence="14">
    <location>
        <position position="427"/>
    </location>
    <ligand>
        <name>heme</name>
        <dbReference type="ChEBI" id="CHEBI:30413"/>
    </ligand>
    <ligandPart>
        <name>Fe</name>
        <dbReference type="ChEBI" id="CHEBI:18248"/>
    </ligandPart>
</feature>
<evidence type="ECO:0000256" key="16">
    <source>
        <dbReference type="SAM" id="SignalP"/>
    </source>
</evidence>
<dbReference type="Gene3D" id="1.10.630.10">
    <property type="entry name" value="Cytochrome P450"/>
    <property type="match status" value="1"/>
</dbReference>
<dbReference type="GO" id="GO:0005506">
    <property type="term" value="F:iron ion binding"/>
    <property type="evidence" value="ECO:0007669"/>
    <property type="project" value="InterPro"/>
</dbReference>
<keyword evidence="8" id="KW-0256">Endoplasmic reticulum</keyword>
<evidence type="ECO:0000313" key="18">
    <source>
        <dbReference type="Proteomes" id="UP001431783"/>
    </source>
</evidence>
<dbReference type="GO" id="GO:0016705">
    <property type="term" value="F:oxidoreductase activity, acting on paired donors, with incorporation or reduction of molecular oxygen"/>
    <property type="evidence" value="ECO:0007669"/>
    <property type="project" value="InterPro"/>
</dbReference>
<dbReference type="PANTHER" id="PTHR24291">
    <property type="entry name" value="CYTOCHROME P450 FAMILY 4"/>
    <property type="match status" value="1"/>
</dbReference>
<sequence length="480" mass="55463">MITAVFFALVLLLIWKYIKSLKKNEEGAIKNLREIPYPNGLPIIGNTLEIFWNHCDSWKIARKRALEYYPIYRQKIFNRNIVFLLNPEDIEVILGATNSSIKGSYYDPFRKLIGNGMAVSNGKSWYNRRKVLTRSFYFSNLRKYISIFNKEINSLVSRLQKNLSVPVDVSFHVENMAFKMTNATILGIESSLSDNEAKSYIDTIKTVTEMMLLEATKPQLKLMWPLSNHNKQQEISVNKMDTYISKVIQENLESSRSEKRGNVINILLDNPHVFDKKAVRNEIDTFIFAAQDTTSTALSFMMMILANYPEHQETLYEEIKKTLSKNQNPTYSNLTNMNYLDRFVKESLRLYPPFIIMERTLTEEVITKTGYRLPEGTVVLISLLDIHRNPNLFPEPEKFDPERFLLDNVVKRHPFSYIPFSAGSRNCIAQKFAILALKAGICGILQNFKLEPVTLIENIKFSHDAILQVEGGIKVKLTKR</sequence>
<proteinExistence type="inferred from homology"/>
<comment type="function">
    <text evidence="2">May be involved in the metabolism of insect hormones and in the breakdown of synthetic insecticides.</text>
</comment>
<evidence type="ECO:0000256" key="10">
    <source>
        <dbReference type="ARBA" id="ARBA00023002"/>
    </source>
</evidence>
<comment type="similarity">
    <text evidence="5 15">Belongs to the cytochrome P450 family.</text>
</comment>
<gene>
    <name evidence="17" type="ORF">WA026_005844</name>
</gene>
<evidence type="ECO:0000256" key="1">
    <source>
        <dbReference type="ARBA" id="ARBA00001971"/>
    </source>
</evidence>
<evidence type="ECO:0008006" key="19">
    <source>
        <dbReference type="Google" id="ProtNLM"/>
    </source>
</evidence>
<keyword evidence="11 14" id="KW-0408">Iron</keyword>
<comment type="caution">
    <text evidence="17">The sequence shown here is derived from an EMBL/GenBank/DDBJ whole genome shotgun (WGS) entry which is preliminary data.</text>
</comment>
<protein>
    <recommendedName>
        <fullName evidence="19">Cytochrome P450</fullName>
    </recommendedName>
</protein>
<dbReference type="Proteomes" id="UP001431783">
    <property type="component" value="Unassembled WGS sequence"/>
</dbReference>
<evidence type="ECO:0000256" key="11">
    <source>
        <dbReference type="ARBA" id="ARBA00023004"/>
    </source>
</evidence>
<keyword evidence="16" id="KW-0732">Signal</keyword>
<accession>A0AAW1U6P4</accession>
<dbReference type="GO" id="GO:0004497">
    <property type="term" value="F:monooxygenase activity"/>
    <property type="evidence" value="ECO:0007669"/>
    <property type="project" value="UniProtKB-KW"/>
</dbReference>
<keyword evidence="6 14" id="KW-0349">Heme</keyword>
<evidence type="ECO:0000256" key="7">
    <source>
        <dbReference type="ARBA" id="ARBA00022723"/>
    </source>
</evidence>
<evidence type="ECO:0000256" key="9">
    <source>
        <dbReference type="ARBA" id="ARBA00022848"/>
    </source>
</evidence>
<keyword evidence="12 15" id="KW-0503">Monooxygenase</keyword>
<dbReference type="InterPro" id="IPR050196">
    <property type="entry name" value="Cytochrome_P450_Monoox"/>
</dbReference>
<evidence type="ECO:0000256" key="4">
    <source>
        <dbReference type="ARBA" id="ARBA00004406"/>
    </source>
</evidence>
<dbReference type="GO" id="GO:0020037">
    <property type="term" value="F:heme binding"/>
    <property type="evidence" value="ECO:0007669"/>
    <property type="project" value="InterPro"/>
</dbReference>
<evidence type="ECO:0000313" key="17">
    <source>
        <dbReference type="EMBL" id="KAK9875039.1"/>
    </source>
</evidence>
<dbReference type="PRINTS" id="PR00385">
    <property type="entry name" value="P450"/>
</dbReference>
<keyword evidence="13" id="KW-0472">Membrane</keyword>
<keyword evidence="9" id="KW-0492">Microsome</keyword>
<evidence type="ECO:0000256" key="3">
    <source>
        <dbReference type="ARBA" id="ARBA00004174"/>
    </source>
</evidence>
<dbReference type="AlphaFoldDB" id="A0AAW1U6P4"/>
<feature type="chain" id="PRO_5043833716" description="Cytochrome P450" evidence="16">
    <location>
        <begin position="21"/>
        <end position="480"/>
    </location>
</feature>
<evidence type="ECO:0000256" key="12">
    <source>
        <dbReference type="ARBA" id="ARBA00023033"/>
    </source>
</evidence>
<keyword evidence="18" id="KW-1185">Reference proteome</keyword>
<dbReference type="EMBL" id="JARQZJ010000032">
    <property type="protein sequence ID" value="KAK9875039.1"/>
    <property type="molecule type" value="Genomic_DNA"/>
</dbReference>